<sequence length="68" mass="7603">MKESSILIVLILFLLLVIVLQNTIFEHANSNTHSNPITIVGNVGPTTYEDGTLNIQYIGNPYVPFRNM</sequence>
<keyword evidence="2" id="KW-1185">Reference proteome</keyword>
<protein>
    <submittedName>
        <fullName evidence="1">Uncharacterized protein</fullName>
    </submittedName>
</protein>
<proteinExistence type="predicted"/>
<reference evidence="1 2" key="1">
    <citation type="submission" date="2022-01" db="EMBL/GenBank/DDBJ databases">
        <title>Alkalihalobacillus sp. EGI L200015, a novel bacterium isolated from a salt lake sediment.</title>
        <authorList>
            <person name="Gao L."/>
            <person name="Fang B.-Z."/>
            <person name="Li W.-J."/>
        </authorList>
    </citation>
    <scope>NUCLEOTIDE SEQUENCE [LARGE SCALE GENOMIC DNA]</scope>
    <source>
        <strain evidence="1 2">KCTC 12718</strain>
    </source>
</reference>
<dbReference type="EMBL" id="JAKIJS010000001">
    <property type="protein sequence ID" value="MCF6136336.1"/>
    <property type="molecule type" value="Genomic_DNA"/>
</dbReference>
<gene>
    <name evidence="1" type="ORF">L2716_01255</name>
</gene>
<organism evidence="1 2">
    <name type="scientific">Pseudalkalibacillus berkeleyi</name>
    <dbReference type="NCBI Taxonomy" id="1069813"/>
    <lineage>
        <taxon>Bacteria</taxon>
        <taxon>Bacillati</taxon>
        <taxon>Bacillota</taxon>
        <taxon>Bacilli</taxon>
        <taxon>Bacillales</taxon>
        <taxon>Fictibacillaceae</taxon>
        <taxon>Pseudalkalibacillus</taxon>
    </lineage>
</organism>
<dbReference type="RefSeq" id="WP_236330855.1">
    <property type="nucleotide sequence ID" value="NZ_JAKIJS010000001.1"/>
</dbReference>
<evidence type="ECO:0000313" key="2">
    <source>
        <dbReference type="Proteomes" id="UP001649381"/>
    </source>
</evidence>
<dbReference type="Proteomes" id="UP001649381">
    <property type="component" value="Unassembled WGS sequence"/>
</dbReference>
<accession>A0ABS9GWY6</accession>
<comment type="caution">
    <text evidence="1">The sequence shown here is derived from an EMBL/GenBank/DDBJ whole genome shotgun (WGS) entry which is preliminary data.</text>
</comment>
<name>A0ABS9GWY6_9BACL</name>
<evidence type="ECO:0000313" key="1">
    <source>
        <dbReference type="EMBL" id="MCF6136336.1"/>
    </source>
</evidence>